<evidence type="ECO:0000256" key="1">
    <source>
        <dbReference type="SAM" id="MobiDB-lite"/>
    </source>
</evidence>
<dbReference type="EMBL" id="JAWQEG010001394">
    <property type="protein sequence ID" value="KAK3879832.1"/>
    <property type="molecule type" value="Genomic_DNA"/>
</dbReference>
<dbReference type="SUPFAM" id="SSF55144">
    <property type="entry name" value="LigT-like"/>
    <property type="match status" value="1"/>
</dbReference>
<evidence type="ECO:0000256" key="2">
    <source>
        <dbReference type="SAM" id="Phobius"/>
    </source>
</evidence>
<feature type="domain" description="A-kinase anchor protein 7-like phosphoesterase" evidence="3">
    <location>
        <begin position="259"/>
        <end position="456"/>
    </location>
</feature>
<dbReference type="GO" id="GO:0005829">
    <property type="term" value="C:cytosol"/>
    <property type="evidence" value="ECO:0007669"/>
    <property type="project" value="TreeGrafter"/>
</dbReference>
<feature type="region of interest" description="Disordered" evidence="1">
    <location>
        <begin position="219"/>
        <end position="250"/>
    </location>
</feature>
<sequence length="545" mass="60798">MDTKDPHKVPNQSKTVIPVKNNPKREREANLSSALSPPPKKSQNPQQILLKDNTQSKNATSSSLNKNVMVDNTYKDDSVACEMSSLNCDKERLESVGKKLDSRLPLVNISRYRSKQKKSLSANSPQLAISLKGPYSRSQSNSSGFKLDKSSSIDSLNQDNSMTESEEFSHDISECESLTSSLFLQNNDTGPLGGFEERASLTSKTTPIHSQVGEVVSSYTGASGSIKKQESGKKKRKHSSKKTVEKMEAGETSLRNLRPNYFVGIQISNADIHKALIRIQEDMVSYDESSFRALVDVATSHITLLVAHVDTEEALSLATSALAKCGKQLKDDLSVCPLQLTFSGISHFGHQVVYAQLVEDDHYHRLLDLAEYVRNVFSEGQVCMPDKRTLHPHLTIAKLSKAPRMRGKHAPRRIDPSSYKQHLDIHLGCQTVTGLQLLSMNKSKDQNRYYYNSAQVMFDIKCKDNMDHTQCCFPRRPILKSQRRTYTTATVALTVKDNVDDDEDDDNNNDDGASNNWILPTTLTLVTVLASAYLLSAVIPRFRNR</sequence>
<evidence type="ECO:0000259" key="3">
    <source>
        <dbReference type="Pfam" id="PF10469"/>
    </source>
</evidence>
<dbReference type="InterPro" id="IPR052641">
    <property type="entry name" value="AKAP7_isoform_gamma"/>
</dbReference>
<keyword evidence="2" id="KW-1133">Transmembrane helix</keyword>
<dbReference type="PANTHER" id="PTHR15934">
    <property type="entry name" value="RNA 2',3'-CYCLIC PHOSPHODIESTERASE"/>
    <property type="match status" value="1"/>
</dbReference>
<feature type="region of interest" description="Disordered" evidence="1">
    <location>
        <begin position="1"/>
        <end position="66"/>
    </location>
</feature>
<name>A0AAE1KQI6_PETCI</name>
<feature type="compositionally biased region" description="Polar residues" evidence="1">
    <location>
        <begin position="152"/>
        <end position="163"/>
    </location>
</feature>
<dbReference type="Pfam" id="PF10469">
    <property type="entry name" value="AKAP7_NLS"/>
    <property type="match status" value="1"/>
</dbReference>
<feature type="transmembrane region" description="Helical" evidence="2">
    <location>
        <begin position="517"/>
        <end position="539"/>
    </location>
</feature>
<dbReference type="GO" id="GO:0010738">
    <property type="term" value="P:regulation of protein kinase A signaling"/>
    <property type="evidence" value="ECO:0007669"/>
    <property type="project" value="TreeGrafter"/>
</dbReference>
<feature type="compositionally biased region" description="Low complexity" evidence="1">
    <location>
        <begin position="31"/>
        <end position="47"/>
    </location>
</feature>
<evidence type="ECO:0000313" key="5">
    <source>
        <dbReference type="Proteomes" id="UP001286313"/>
    </source>
</evidence>
<dbReference type="GO" id="GO:0034237">
    <property type="term" value="F:protein kinase A regulatory subunit binding"/>
    <property type="evidence" value="ECO:0007669"/>
    <property type="project" value="TreeGrafter"/>
</dbReference>
<protein>
    <recommendedName>
        <fullName evidence="3">A-kinase anchor protein 7-like phosphoesterase domain-containing protein</fullName>
    </recommendedName>
</protein>
<gene>
    <name evidence="4" type="ORF">Pcinc_015639</name>
</gene>
<feature type="region of interest" description="Disordered" evidence="1">
    <location>
        <begin position="131"/>
        <end position="170"/>
    </location>
</feature>
<feature type="compositionally biased region" description="Polar residues" evidence="1">
    <location>
        <begin position="52"/>
        <end position="66"/>
    </location>
</feature>
<reference evidence="4" key="1">
    <citation type="submission" date="2023-10" db="EMBL/GenBank/DDBJ databases">
        <title>Genome assemblies of two species of porcelain crab, Petrolisthes cinctipes and Petrolisthes manimaculis (Anomura: Porcellanidae).</title>
        <authorList>
            <person name="Angst P."/>
        </authorList>
    </citation>
    <scope>NUCLEOTIDE SEQUENCE</scope>
    <source>
        <strain evidence="4">PB745_01</strain>
        <tissue evidence="4">Gill</tissue>
    </source>
</reference>
<keyword evidence="2" id="KW-0472">Membrane</keyword>
<dbReference type="InterPro" id="IPR019510">
    <property type="entry name" value="AKAP7-like_phosphoesterase"/>
</dbReference>
<comment type="caution">
    <text evidence="4">The sequence shown here is derived from an EMBL/GenBank/DDBJ whole genome shotgun (WGS) entry which is preliminary data.</text>
</comment>
<dbReference type="InterPro" id="IPR009097">
    <property type="entry name" value="Cyclic_Pdiesterase"/>
</dbReference>
<keyword evidence="2" id="KW-0812">Transmembrane</keyword>
<keyword evidence="5" id="KW-1185">Reference proteome</keyword>
<accession>A0AAE1KQI6</accession>
<feature type="compositionally biased region" description="Polar residues" evidence="1">
    <location>
        <begin position="136"/>
        <end position="145"/>
    </location>
</feature>
<dbReference type="Gene3D" id="3.90.1140.10">
    <property type="entry name" value="Cyclic phosphodiesterase"/>
    <property type="match status" value="1"/>
</dbReference>
<dbReference type="Proteomes" id="UP001286313">
    <property type="component" value="Unassembled WGS sequence"/>
</dbReference>
<evidence type="ECO:0000313" key="4">
    <source>
        <dbReference type="EMBL" id="KAK3879832.1"/>
    </source>
</evidence>
<dbReference type="PANTHER" id="PTHR15934:SF2">
    <property type="entry name" value="A-KINASE ANCHOR PROTEIN 7-LIKE PHOSPHOESTERASE DOMAIN-CONTAINING PROTEIN"/>
    <property type="match status" value="1"/>
</dbReference>
<proteinExistence type="predicted"/>
<dbReference type="AlphaFoldDB" id="A0AAE1KQI6"/>
<organism evidence="4 5">
    <name type="scientific">Petrolisthes cinctipes</name>
    <name type="common">Flat porcelain crab</name>
    <dbReference type="NCBI Taxonomy" id="88211"/>
    <lineage>
        <taxon>Eukaryota</taxon>
        <taxon>Metazoa</taxon>
        <taxon>Ecdysozoa</taxon>
        <taxon>Arthropoda</taxon>
        <taxon>Crustacea</taxon>
        <taxon>Multicrustacea</taxon>
        <taxon>Malacostraca</taxon>
        <taxon>Eumalacostraca</taxon>
        <taxon>Eucarida</taxon>
        <taxon>Decapoda</taxon>
        <taxon>Pleocyemata</taxon>
        <taxon>Anomura</taxon>
        <taxon>Galatheoidea</taxon>
        <taxon>Porcellanidae</taxon>
        <taxon>Petrolisthes</taxon>
    </lineage>
</organism>